<name>A0A8H4LXQ2_9HYPO</name>
<proteinExistence type="predicted"/>
<keyword evidence="2" id="KW-1185">Reference proteome</keyword>
<organism evidence="1 2">
    <name type="scientific">Ophiocordyceps sinensis</name>
    <dbReference type="NCBI Taxonomy" id="72228"/>
    <lineage>
        <taxon>Eukaryota</taxon>
        <taxon>Fungi</taxon>
        <taxon>Dikarya</taxon>
        <taxon>Ascomycota</taxon>
        <taxon>Pezizomycotina</taxon>
        <taxon>Sordariomycetes</taxon>
        <taxon>Hypocreomycetidae</taxon>
        <taxon>Hypocreales</taxon>
        <taxon>Ophiocordycipitaceae</taxon>
        <taxon>Ophiocordyceps</taxon>
    </lineage>
</organism>
<gene>
    <name evidence="1" type="ORF">G6O67_003975</name>
</gene>
<dbReference type="AlphaFoldDB" id="A0A8H4LXQ2"/>
<sequence>MASRNQVLLISLHNQPWFDEMYDALLAAVRSKADIERAQDATSALRLLSQQPPPSAVLVTDEALTFAENTHVWDAALEYVRQGGTAVVMGLFPSFVLVDEMKPFFSRAGLDWEVASYQRTTTVLDRAAVGTALAAKLPPSYRHKAVSVKNFAPAEAWYQPHEDEGVTGESTVLLARVGSGKLGYVGDVNAEKGSDAAILAMCGLC</sequence>
<dbReference type="OrthoDB" id="245563at2759"/>
<dbReference type="EMBL" id="JAAVMX010000005">
    <property type="protein sequence ID" value="KAF4507483.1"/>
    <property type="molecule type" value="Genomic_DNA"/>
</dbReference>
<reference evidence="1 2" key="1">
    <citation type="journal article" date="2020" name="Genome Biol. Evol.">
        <title>A new high-quality draft genome assembly of the Chinese cordyceps Ophiocordyceps sinensis.</title>
        <authorList>
            <person name="Shu R."/>
            <person name="Zhang J."/>
            <person name="Meng Q."/>
            <person name="Zhang H."/>
            <person name="Zhou G."/>
            <person name="Li M."/>
            <person name="Wu P."/>
            <person name="Zhao Y."/>
            <person name="Chen C."/>
            <person name="Qin Q."/>
        </authorList>
    </citation>
    <scope>NUCLEOTIDE SEQUENCE [LARGE SCALE GENOMIC DNA]</scope>
    <source>
        <strain evidence="1 2">IOZ07</strain>
    </source>
</reference>
<evidence type="ECO:0000313" key="1">
    <source>
        <dbReference type="EMBL" id="KAF4507483.1"/>
    </source>
</evidence>
<evidence type="ECO:0000313" key="2">
    <source>
        <dbReference type="Proteomes" id="UP000557566"/>
    </source>
</evidence>
<protein>
    <submittedName>
        <fullName evidence="1">Uncharacterized protein</fullName>
    </submittedName>
</protein>
<comment type="caution">
    <text evidence="1">The sequence shown here is derived from an EMBL/GenBank/DDBJ whole genome shotgun (WGS) entry which is preliminary data.</text>
</comment>
<accession>A0A8H4LXQ2</accession>
<dbReference type="Proteomes" id="UP000557566">
    <property type="component" value="Unassembled WGS sequence"/>
</dbReference>